<dbReference type="PANTHER" id="PTHR12714:SF9">
    <property type="entry name" value="PROTEIN-S-ISOPRENYLCYSTEINE O-METHYLTRANSFERASE"/>
    <property type="match status" value="1"/>
</dbReference>
<protein>
    <recommendedName>
        <fullName evidence="7">Steroid 5-alpha reductase C-terminal domain-containing protein</fullName>
    </recommendedName>
</protein>
<evidence type="ECO:0000256" key="2">
    <source>
        <dbReference type="ARBA" id="ARBA00022692"/>
    </source>
</evidence>
<keyword evidence="2 5" id="KW-0812">Transmembrane</keyword>
<dbReference type="PANTHER" id="PTHR12714">
    <property type="entry name" value="PROTEIN-S ISOPRENYLCYSTEINE O-METHYLTRANSFERASE"/>
    <property type="match status" value="1"/>
</dbReference>
<feature type="transmembrane region" description="Helical" evidence="5">
    <location>
        <begin position="42"/>
        <end position="60"/>
    </location>
</feature>
<reference evidence="6" key="1">
    <citation type="submission" date="2018-05" db="EMBL/GenBank/DDBJ databases">
        <authorList>
            <person name="Lanie J.A."/>
            <person name="Ng W.-L."/>
            <person name="Kazmierczak K.M."/>
            <person name="Andrzejewski T.M."/>
            <person name="Davidsen T.M."/>
            <person name="Wayne K.J."/>
            <person name="Tettelin H."/>
            <person name="Glass J.I."/>
            <person name="Rusch D."/>
            <person name="Podicherti R."/>
            <person name="Tsui H.-C.T."/>
            <person name="Winkler M.E."/>
        </authorList>
    </citation>
    <scope>NUCLEOTIDE SEQUENCE</scope>
</reference>
<dbReference type="Gene3D" id="1.20.120.1630">
    <property type="match status" value="1"/>
</dbReference>
<accession>A0A381YQX1</accession>
<evidence type="ECO:0000256" key="3">
    <source>
        <dbReference type="ARBA" id="ARBA00022989"/>
    </source>
</evidence>
<proteinExistence type="predicted"/>
<dbReference type="AlphaFoldDB" id="A0A381YQX1"/>
<dbReference type="Pfam" id="PF04191">
    <property type="entry name" value="PEMT"/>
    <property type="match status" value="1"/>
</dbReference>
<name>A0A381YQX1_9ZZZZ</name>
<evidence type="ECO:0000256" key="4">
    <source>
        <dbReference type="ARBA" id="ARBA00023136"/>
    </source>
</evidence>
<keyword evidence="3 5" id="KW-1133">Transmembrane helix</keyword>
<gene>
    <name evidence="6" type="ORF">METZ01_LOCUS131905</name>
</gene>
<dbReference type="GO" id="GO:0016740">
    <property type="term" value="F:transferase activity"/>
    <property type="evidence" value="ECO:0007669"/>
    <property type="project" value="UniProtKB-ARBA"/>
</dbReference>
<sequence>VDSVRYVLGLLIVLTLPPSIAWWYVLHLFVKFWRKIGPAGTMLVLFSLVFASVISLYSVQGMLVGRDLGTNWFLVGLGGLFIFVSWGIAASRSRHLTPKTMFGVPELQADGRGGKLLTEGPYSVIRHPRYAEVLFGISGAVVLANWSGAYVVVAVCFVAHHGAVLLEERELLDRFGEEYETYRNRVPRYIPQIGNKKAGTGS</sequence>
<evidence type="ECO:0008006" key="7">
    <source>
        <dbReference type="Google" id="ProtNLM"/>
    </source>
</evidence>
<evidence type="ECO:0000313" key="6">
    <source>
        <dbReference type="EMBL" id="SVA79051.1"/>
    </source>
</evidence>
<keyword evidence="4 5" id="KW-0472">Membrane</keyword>
<feature type="non-terminal residue" evidence="6">
    <location>
        <position position="1"/>
    </location>
</feature>
<feature type="transmembrane region" description="Helical" evidence="5">
    <location>
        <begin position="72"/>
        <end position="91"/>
    </location>
</feature>
<feature type="transmembrane region" description="Helical" evidence="5">
    <location>
        <begin position="6"/>
        <end position="30"/>
    </location>
</feature>
<dbReference type="EMBL" id="UINC01018757">
    <property type="protein sequence ID" value="SVA79051.1"/>
    <property type="molecule type" value="Genomic_DNA"/>
</dbReference>
<evidence type="ECO:0000256" key="1">
    <source>
        <dbReference type="ARBA" id="ARBA00004127"/>
    </source>
</evidence>
<comment type="subcellular location">
    <subcellularLocation>
        <location evidence="1">Endomembrane system</location>
        <topology evidence="1">Multi-pass membrane protein</topology>
    </subcellularLocation>
</comment>
<evidence type="ECO:0000256" key="5">
    <source>
        <dbReference type="SAM" id="Phobius"/>
    </source>
</evidence>
<dbReference type="GO" id="GO:0012505">
    <property type="term" value="C:endomembrane system"/>
    <property type="evidence" value="ECO:0007669"/>
    <property type="project" value="UniProtKB-SubCell"/>
</dbReference>
<organism evidence="6">
    <name type="scientific">marine metagenome</name>
    <dbReference type="NCBI Taxonomy" id="408172"/>
    <lineage>
        <taxon>unclassified sequences</taxon>
        <taxon>metagenomes</taxon>
        <taxon>ecological metagenomes</taxon>
    </lineage>
</organism>
<feature type="transmembrane region" description="Helical" evidence="5">
    <location>
        <begin position="133"/>
        <end position="160"/>
    </location>
</feature>
<dbReference type="InterPro" id="IPR007318">
    <property type="entry name" value="Phopholipid_MeTrfase"/>
</dbReference>